<evidence type="ECO:0000256" key="1">
    <source>
        <dbReference type="ARBA" id="ARBA00022737"/>
    </source>
</evidence>
<reference evidence="4 5" key="1">
    <citation type="submission" date="2018-04" db="EMBL/GenBank/DDBJ databases">
        <authorList>
            <person name="Harrington T."/>
            <person name="Washburn E."/>
            <person name="Bricker J."/>
            <person name="McKinney A."/>
            <person name="Betsko A.J."/>
            <person name="Garlena R.A."/>
            <person name="Russell D.A."/>
            <person name="Pope W.A."/>
            <person name="Jacobs-Sera D."/>
            <person name="Hatfull G.F."/>
        </authorList>
    </citation>
    <scope>NUCLEOTIDE SEQUENCE [LARGE SCALE GENOMIC DNA]</scope>
</reference>
<evidence type="ECO:0000256" key="2">
    <source>
        <dbReference type="SAM" id="MobiDB-lite"/>
    </source>
</evidence>
<dbReference type="Pfam" id="PF00041">
    <property type="entry name" value="fn3"/>
    <property type="match status" value="1"/>
</dbReference>
<dbReference type="InterPro" id="IPR050964">
    <property type="entry name" value="Striated_Muscle_Regulatory"/>
</dbReference>
<protein>
    <submittedName>
        <fullName evidence="4">Minor tail protein</fullName>
    </submittedName>
</protein>
<dbReference type="KEGG" id="vg:54993261"/>
<dbReference type="SUPFAM" id="SSF49265">
    <property type="entry name" value="Fibronectin type III"/>
    <property type="match status" value="1"/>
</dbReference>
<dbReference type="PANTHER" id="PTHR13817">
    <property type="entry name" value="TITIN"/>
    <property type="match status" value="1"/>
</dbReference>
<dbReference type="InterPro" id="IPR036116">
    <property type="entry name" value="FN3_sf"/>
</dbReference>
<accession>A0A2Z4Q715</accession>
<feature type="region of interest" description="Disordered" evidence="2">
    <location>
        <begin position="535"/>
        <end position="561"/>
    </location>
</feature>
<dbReference type="PROSITE" id="PS50853">
    <property type="entry name" value="FN3"/>
    <property type="match status" value="2"/>
</dbReference>
<evidence type="ECO:0000313" key="4">
    <source>
        <dbReference type="EMBL" id="AWY05288.1"/>
    </source>
</evidence>
<feature type="compositionally biased region" description="Polar residues" evidence="2">
    <location>
        <begin position="538"/>
        <end position="553"/>
    </location>
</feature>
<dbReference type="RefSeq" id="YP_009802706.1">
    <property type="nucleotide sequence ID" value="NC_047987.1"/>
</dbReference>
<organism evidence="4 5">
    <name type="scientific">Microbacterium phage MementoMori</name>
    <dbReference type="NCBI Taxonomy" id="2201436"/>
    <lineage>
        <taxon>Viruses</taxon>
        <taxon>Duplodnaviria</taxon>
        <taxon>Heunggongvirae</taxon>
        <taxon>Uroviricota</taxon>
        <taxon>Caudoviricetes</taxon>
        <taxon>Kutznervirinae</taxon>
        <taxon>Mementomorivirus</taxon>
        <taxon>Mementomorivirus mementomori</taxon>
    </lineage>
</organism>
<dbReference type="InterPro" id="IPR013783">
    <property type="entry name" value="Ig-like_fold"/>
</dbReference>
<feature type="domain" description="Fibronectin type-III" evidence="3">
    <location>
        <begin position="230"/>
        <end position="320"/>
    </location>
</feature>
<keyword evidence="1" id="KW-0677">Repeat</keyword>
<evidence type="ECO:0000313" key="5">
    <source>
        <dbReference type="Proteomes" id="UP000250535"/>
    </source>
</evidence>
<name>A0A2Z4Q715_9CAUD</name>
<keyword evidence="5" id="KW-1185">Reference proteome</keyword>
<dbReference type="Proteomes" id="UP000250535">
    <property type="component" value="Segment"/>
</dbReference>
<dbReference type="EMBL" id="MH271303">
    <property type="protein sequence ID" value="AWY05288.1"/>
    <property type="molecule type" value="Genomic_DNA"/>
</dbReference>
<dbReference type="SMART" id="SM00060">
    <property type="entry name" value="FN3"/>
    <property type="match status" value="2"/>
</dbReference>
<proteinExistence type="predicted"/>
<feature type="domain" description="Fibronectin type-III" evidence="3">
    <location>
        <begin position="133"/>
        <end position="229"/>
    </location>
</feature>
<dbReference type="InterPro" id="IPR003961">
    <property type="entry name" value="FN3_dom"/>
</dbReference>
<dbReference type="Gene3D" id="2.60.40.10">
    <property type="entry name" value="Immunoglobulins"/>
    <property type="match status" value="2"/>
</dbReference>
<dbReference type="CDD" id="cd00063">
    <property type="entry name" value="FN3"/>
    <property type="match status" value="2"/>
</dbReference>
<gene>
    <name evidence="4" type="primary">34</name>
    <name evidence="4" type="ORF">SEA_MEMENTOMORI_34</name>
</gene>
<sequence>MATSGSATDPYSGRPAFNLYMVVSRYAISGTSSRWAMTLYARNPNESSLTYALDCLGWSANVAGTGFSGCHNLDFRGGQASLTLGSGVSGWVNQGTGTPTISFSASHGGSVFGTASLSGSFAADRLVTTVPGAPPAVQFLSGRSYTSIPFQIFQPASNGGSAVLDYRIQVATDNVFNEIVSEWTGTGSIQTVTGLTPGVVYYFRYRARNANGSGNWSPVASANSIAAPTPPVLTVTPAPNGTQATVSMVPFSGATNVTGWRIERRIQGQTTVTATNVAASPALIEALIPGTTYEWRVIALYRDGESAPSAWQAAVQPAPATNPGDYFDGSTAATPDQSYEWNSTTNNSQSSAYGVLPEGWAPFEEAANESGGTGVVHRVTGGRTGAYSARATFFSDADSDGFRLGPSLSAPGWSDVAEGGVYFGSTHVQLPKAQRLAALMVFANDAGVILGEALGDAQAIPPSGTVWTRLVASGQAPVGATKATVYAVDVPGDMWHLWLGGDSYQADDVMVSVGALYPWFSGDTPDTAQFEYDWEGTPNASPSERTPLAVSTSDPLADPDCPPMPLPPRPPIVADDCIQEVGQWRRYWAIIPENEIAYWIATIPTLTITTQGGPDGAVRQVRIRYYPNPENTVPADFDASDWEAEQIVSYIPPSTVLTVNGVSERVFASVNGADAIAADSLLYGTGGTPATWPVMACGSGYLISFDVPLDTIVGNPTIEVALTQRMT</sequence>
<dbReference type="PANTHER" id="PTHR13817:SF73">
    <property type="entry name" value="FIBRONECTIN TYPE-III DOMAIN-CONTAINING PROTEIN"/>
    <property type="match status" value="1"/>
</dbReference>
<dbReference type="GeneID" id="54993261"/>
<evidence type="ECO:0000259" key="3">
    <source>
        <dbReference type="PROSITE" id="PS50853"/>
    </source>
</evidence>